<protein>
    <submittedName>
        <fullName evidence="8">MATE efflux family protein</fullName>
    </submittedName>
</protein>
<feature type="transmembrane region" description="Helical" evidence="7">
    <location>
        <begin position="340"/>
        <end position="361"/>
    </location>
</feature>
<keyword evidence="3" id="KW-1003">Cell membrane</keyword>
<dbReference type="InterPro" id="IPR052031">
    <property type="entry name" value="Membrane_Transporter-Flippase"/>
</dbReference>
<feature type="transmembrane region" description="Helical" evidence="7">
    <location>
        <begin position="84"/>
        <end position="108"/>
    </location>
</feature>
<feature type="transmembrane region" description="Helical" evidence="7">
    <location>
        <begin position="35"/>
        <end position="53"/>
    </location>
</feature>
<feature type="transmembrane region" description="Helical" evidence="7">
    <location>
        <begin position="441"/>
        <end position="460"/>
    </location>
</feature>
<keyword evidence="4 7" id="KW-0812">Transmembrane</keyword>
<dbReference type="STRING" id="411483.FAEPRAA2165_02893"/>
<feature type="transmembrane region" description="Helical" evidence="7">
    <location>
        <begin position="373"/>
        <end position="392"/>
    </location>
</feature>
<feature type="transmembrane region" description="Helical" evidence="7">
    <location>
        <begin position="216"/>
        <end position="238"/>
    </location>
</feature>
<evidence type="ECO:0000256" key="5">
    <source>
        <dbReference type="ARBA" id="ARBA00022989"/>
    </source>
</evidence>
<feature type="transmembrane region" description="Helical" evidence="7">
    <location>
        <begin position="191"/>
        <end position="210"/>
    </location>
</feature>
<comment type="subcellular location">
    <subcellularLocation>
        <location evidence="1">Cell membrane</location>
        <topology evidence="1">Multi-pass membrane protein</topology>
    </subcellularLocation>
</comment>
<dbReference type="PANTHER" id="PTHR43549:SF3">
    <property type="entry name" value="MULTIDRUG RESISTANCE PROTEIN YPNP-RELATED"/>
    <property type="match status" value="1"/>
</dbReference>
<evidence type="ECO:0000256" key="7">
    <source>
        <dbReference type="SAM" id="Phobius"/>
    </source>
</evidence>
<dbReference type="InterPro" id="IPR002528">
    <property type="entry name" value="MATE_fam"/>
</dbReference>
<comment type="caution">
    <text evidence="8">The sequence shown here is derived from an EMBL/GenBank/DDBJ whole genome shotgun (WGS) entry which is preliminary data.</text>
</comment>
<dbReference type="PANTHER" id="PTHR43549">
    <property type="entry name" value="MULTIDRUG RESISTANCE PROTEIN YPNP-RELATED"/>
    <property type="match status" value="1"/>
</dbReference>
<dbReference type="Proteomes" id="UP000004619">
    <property type="component" value="Unassembled WGS sequence"/>
</dbReference>
<dbReference type="PIRSF" id="PIRSF006603">
    <property type="entry name" value="DinF"/>
    <property type="match status" value="1"/>
</dbReference>
<accession>C7H996</accession>
<keyword evidence="2" id="KW-0813">Transport</keyword>
<dbReference type="GO" id="GO:0015297">
    <property type="term" value="F:antiporter activity"/>
    <property type="evidence" value="ECO:0007669"/>
    <property type="project" value="InterPro"/>
</dbReference>
<dbReference type="InterPro" id="IPR048279">
    <property type="entry name" value="MdtK-like"/>
</dbReference>
<feature type="transmembrane region" description="Helical" evidence="7">
    <location>
        <begin position="413"/>
        <end position="435"/>
    </location>
</feature>
<dbReference type="PATRIC" id="fig|411483.3.peg.2284"/>
<dbReference type="Pfam" id="PF01554">
    <property type="entry name" value="MatE"/>
    <property type="match status" value="2"/>
</dbReference>
<evidence type="ECO:0000313" key="8">
    <source>
        <dbReference type="EMBL" id="EEU95633.1"/>
    </source>
</evidence>
<reference evidence="8" key="1">
    <citation type="submission" date="2009-08" db="EMBL/GenBank/DDBJ databases">
        <authorList>
            <person name="Weinstock G."/>
            <person name="Sodergren E."/>
            <person name="Clifton S."/>
            <person name="Fulton L."/>
            <person name="Fulton B."/>
            <person name="Courtney L."/>
            <person name="Fronick C."/>
            <person name="Harrison M."/>
            <person name="Strong C."/>
            <person name="Farmer C."/>
            <person name="Delahaunty K."/>
            <person name="Markovic C."/>
            <person name="Hall O."/>
            <person name="Minx P."/>
            <person name="Tomlinson C."/>
            <person name="Mitreva M."/>
            <person name="Nelson J."/>
            <person name="Hou S."/>
            <person name="Wollam A."/>
            <person name="Pepin K.H."/>
            <person name="Johnson M."/>
            <person name="Bhonagiri V."/>
            <person name="Nash W.E."/>
            <person name="Warren W."/>
            <person name="Chinwalla A."/>
            <person name="Mardis E.R."/>
            <person name="Wilson R.K."/>
        </authorList>
    </citation>
    <scope>NUCLEOTIDE SEQUENCE [LARGE SCALE GENOMIC DNA]</scope>
    <source>
        <strain evidence="8">A2-165</strain>
    </source>
</reference>
<dbReference type="EMBL" id="ACOP02000075">
    <property type="protein sequence ID" value="EEU95633.1"/>
    <property type="molecule type" value="Genomic_DNA"/>
</dbReference>
<gene>
    <name evidence="8" type="ORF">FAEPRAA2165_02893</name>
</gene>
<evidence type="ECO:0000256" key="3">
    <source>
        <dbReference type="ARBA" id="ARBA00022475"/>
    </source>
</evidence>
<dbReference type="eggNOG" id="COG0534">
    <property type="taxonomic scope" value="Bacteria"/>
</dbReference>
<organism evidence="8 9">
    <name type="scientific">Faecalibacterium duncaniae (strain DSM 17677 / JCM 31915 / A2-165)</name>
    <name type="common">Faecalibacterium prausnitzii</name>
    <dbReference type="NCBI Taxonomy" id="411483"/>
    <lineage>
        <taxon>Bacteria</taxon>
        <taxon>Bacillati</taxon>
        <taxon>Bacillota</taxon>
        <taxon>Clostridia</taxon>
        <taxon>Eubacteriales</taxon>
        <taxon>Oscillospiraceae</taxon>
        <taxon>Faecalibacterium</taxon>
    </lineage>
</organism>
<evidence type="ECO:0000256" key="2">
    <source>
        <dbReference type="ARBA" id="ARBA00022448"/>
    </source>
</evidence>
<evidence type="ECO:0000256" key="6">
    <source>
        <dbReference type="ARBA" id="ARBA00023136"/>
    </source>
</evidence>
<evidence type="ECO:0000313" key="9">
    <source>
        <dbReference type="Proteomes" id="UP000004619"/>
    </source>
</evidence>
<keyword evidence="5 7" id="KW-1133">Transmembrane helix</keyword>
<proteinExistence type="predicted"/>
<feature type="transmembrane region" description="Helical" evidence="7">
    <location>
        <begin position="120"/>
        <end position="143"/>
    </location>
</feature>
<dbReference type="HOGENOM" id="CLU_012893_5_0_9"/>
<dbReference type="GO" id="GO:0005886">
    <property type="term" value="C:plasma membrane"/>
    <property type="evidence" value="ECO:0007669"/>
    <property type="project" value="UniProtKB-SubCell"/>
</dbReference>
<dbReference type="GO" id="GO:0042910">
    <property type="term" value="F:xenobiotic transmembrane transporter activity"/>
    <property type="evidence" value="ECO:0007669"/>
    <property type="project" value="InterPro"/>
</dbReference>
<sequence length="472" mass="50343">MTIDLCVEALREKGNIMAQTILEEKKKSRLMTEGSIWKSILLFSVPLILGNMLQQLYNTADSIIVGNFVGSNALAAVGSSGSPIFLLIGFSQGIAVGAGVVVSQFLGAKDSEGAHTAVHTSLALSAILGAILTVCGIAVSRALLTAMNTPAEVLEDAVLYMRLYFGGVLFSVVYNMAAGILNAAGNSKRSLLYLGVASITNIVLDLVLIAGCKMGVAGAAIATDISQLVSCVLSLRFLMRVEDDYRVTAKEVRVHKKMAVRIIKVGLPTGIQNMVISLSNVLVQVSVNGYGAAAMAGFAAYMKVDGFNILPVLSFSMAATTFVGQNFGAGKIDRVKKGTFVTLGMCIVYTILTGILLLVFQDSIMHLFTGDETVIAYGKICMLYFCPFYWMLGILQGLAGTVRGTGKSVPPMVVLLISLCLFRIVWIQFALPLFAGIEGVLLVYPVSWAVGAVLMVLYAWKGKWMQLPEAIS</sequence>
<dbReference type="CDD" id="cd13138">
    <property type="entry name" value="MATE_yoeA_like"/>
    <property type="match status" value="1"/>
</dbReference>
<feature type="transmembrane region" description="Helical" evidence="7">
    <location>
        <begin position="307"/>
        <end position="328"/>
    </location>
</feature>
<evidence type="ECO:0000256" key="1">
    <source>
        <dbReference type="ARBA" id="ARBA00004651"/>
    </source>
</evidence>
<dbReference type="NCBIfam" id="TIGR00797">
    <property type="entry name" value="matE"/>
    <property type="match status" value="1"/>
</dbReference>
<name>C7H996_FAED2</name>
<feature type="transmembrane region" description="Helical" evidence="7">
    <location>
        <begin position="163"/>
        <end position="184"/>
    </location>
</feature>
<evidence type="ECO:0000256" key="4">
    <source>
        <dbReference type="ARBA" id="ARBA00022692"/>
    </source>
</evidence>
<dbReference type="AlphaFoldDB" id="C7H996"/>
<keyword evidence="6 7" id="KW-0472">Membrane</keyword>
<keyword evidence="9" id="KW-1185">Reference proteome</keyword>